<evidence type="ECO:0000313" key="8">
    <source>
        <dbReference type="Proteomes" id="UP000717534"/>
    </source>
</evidence>
<dbReference type="Pfam" id="PF00881">
    <property type="entry name" value="Nitroreductase"/>
    <property type="match status" value="1"/>
</dbReference>
<evidence type="ECO:0000256" key="4">
    <source>
        <dbReference type="ARBA" id="ARBA00023004"/>
    </source>
</evidence>
<dbReference type="Pfam" id="PF13187">
    <property type="entry name" value="Fer4_9"/>
    <property type="match status" value="1"/>
</dbReference>
<keyword evidence="4" id="KW-0408">Iron</keyword>
<evidence type="ECO:0000256" key="2">
    <source>
        <dbReference type="ARBA" id="ARBA00022723"/>
    </source>
</evidence>
<comment type="caution">
    <text evidence="7">The sequence shown here is derived from an EMBL/GenBank/DDBJ whole genome shotgun (WGS) entry which is preliminary data.</text>
</comment>
<keyword evidence="5" id="KW-0411">Iron-sulfur</keyword>
<dbReference type="Gene3D" id="3.40.109.10">
    <property type="entry name" value="NADH Oxidase"/>
    <property type="match status" value="1"/>
</dbReference>
<evidence type="ECO:0000259" key="6">
    <source>
        <dbReference type="PROSITE" id="PS51379"/>
    </source>
</evidence>
<keyword evidence="3" id="KW-0560">Oxidoreductase</keyword>
<dbReference type="EMBL" id="JAFITO010000025">
    <property type="protein sequence ID" value="MBN4068569.1"/>
    <property type="molecule type" value="Genomic_DNA"/>
</dbReference>
<dbReference type="InterPro" id="IPR000415">
    <property type="entry name" value="Nitroreductase-like"/>
</dbReference>
<proteinExistence type="inferred from homology"/>
<accession>A0ABS3AUZ5</accession>
<name>A0ABS3AUZ5_9BACT</name>
<dbReference type="PROSITE" id="PS51379">
    <property type="entry name" value="4FE4S_FER_2"/>
    <property type="match status" value="2"/>
</dbReference>
<organism evidence="7 8">
    <name type="scientific">Desulfotalea psychrophila</name>
    <dbReference type="NCBI Taxonomy" id="84980"/>
    <lineage>
        <taxon>Bacteria</taxon>
        <taxon>Pseudomonadati</taxon>
        <taxon>Thermodesulfobacteriota</taxon>
        <taxon>Desulfobulbia</taxon>
        <taxon>Desulfobulbales</taxon>
        <taxon>Desulfocapsaceae</taxon>
        <taxon>Desulfotalea</taxon>
    </lineage>
</organism>
<protein>
    <submittedName>
        <fullName evidence="7">Nitroreductase family protein</fullName>
    </submittedName>
</protein>
<evidence type="ECO:0000256" key="3">
    <source>
        <dbReference type="ARBA" id="ARBA00023002"/>
    </source>
</evidence>
<dbReference type="Gene3D" id="3.30.70.20">
    <property type="match status" value="1"/>
</dbReference>
<dbReference type="InterPro" id="IPR029479">
    <property type="entry name" value="Nitroreductase"/>
</dbReference>
<gene>
    <name evidence="7" type="ORF">JYU06_03490</name>
</gene>
<comment type="similarity">
    <text evidence="1">Belongs to the nitroreductase family.</text>
</comment>
<evidence type="ECO:0000256" key="5">
    <source>
        <dbReference type="ARBA" id="ARBA00023014"/>
    </source>
</evidence>
<evidence type="ECO:0000313" key="7">
    <source>
        <dbReference type="EMBL" id="MBN4068569.1"/>
    </source>
</evidence>
<dbReference type="SUPFAM" id="SSF55469">
    <property type="entry name" value="FMN-dependent nitroreductase-like"/>
    <property type="match status" value="1"/>
</dbReference>
<dbReference type="CDD" id="cd02143">
    <property type="entry name" value="nitroreductase_FeS-like"/>
    <property type="match status" value="1"/>
</dbReference>
<dbReference type="InterPro" id="IPR017896">
    <property type="entry name" value="4Fe4S_Fe-S-bd"/>
</dbReference>
<dbReference type="InterPro" id="IPR017900">
    <property type="entry name" value="4Fe4S_Fe_S_CS"/>
</dbReference>
<keyword evidence="8" id="KW-1185">Reference proteome</keyword>
<feature type="domain" description="4Fe-4S ferredoxin-type" evidence="6">
    <location>
        <begin position="35"/>
        <end position="65"/>
    </location>
</feature>
<reference evidence="7 8" key="1">
    <citation type="submission" date="2021-02" db="EMBL/GenBank/DDBJ databases">
        <title>Activity-based single-cell genomes from oceanic crustal fluid captures similar information to metagenomic and metatranscriptomic surveys with orders of magnitude less sampling.</title>
        <authorList>
            <person name="D'Angelo T.S."/>
            <person name="Orcutt B.N."/>
        </authorList>
    </citation>
    <scope>NUCLEOTIDE SEQUENCE [LARGE SCALE GENOMIC DNA]</scope>
    <source>
        <strain evidence="7">AH-315-G02</strain>
    </source>
</reference>
<dbReference type="PANTHER" id="PTHR43673:SF10">
    <property type="entry name" value="NADH DEHYDROGENASE_NAD(P)H NITROREDUCTASE XCC3605-RELATED"/>
    <property type="match status" value="1"/>
</dbReference>
<keyword evidence="2" id="KW-0479">Metal-binding</keyword>
<feature type="domain" description="4Fe-4S ferredoxin-type" evidence="6">
    <location>
        <begin position="3"/>
        <end position="32"/>
    </location>
</feature>
<dbReference type="SUPFAM" id="SSF54862">
    <property type="entry name" value="4Fe-4S ferredoxins"/>
    <property type="match status" value="1"/>
</dbReference>
<dbReference type="PANTHER" id="PTHR43673">
    <property type="entry name" value="NAD(P)H NITROREDUCTASE YDGI-RELATED"/>
    <property type="match status" value="1"/>
</dbReference>
<dbReference type="Proteomes" id="UP000717534">
    <property type="component" value="Unassembled WGS sequence"/>
</dbReference>
<sequence length="265" mass="29517">MKISLSVDHKLCKKCSSCILECPFELISEDDEGFPQLRKAAARMCIRCGHCMAVCSADALDISISPLEVSSTVDRTLLPSPESVKHFLASRRSIRTYKKKSADHSILENILAVSCYAPSAHNKQPVHWIMVENPGEVQRLAGLVVDYMAEIKVFPGLLRAWDQGIDKVLRGAPHLVIAHADPKFSEHPMEDCTLATAYLDLAANSYGMGSCWAGFLVQAAAKYQPLIEALNLPEGHEVYTALMLGYPKFRYHHIPQRDKPKVTWK</sequence>
<dbReference type="PROSITE" id="PS00198">
    <property type="entry name" value="4FE4S_FER_1"/>
    <property type="match status" value="1"/>
</dbReference>
<evidence type="ECO:0000256" key="1">
    <source>
        <dbReference type="ARBA" id="ARBA00007118"/>
    </source>
</evidence>